<keyword evidence="2 6" id="KW-0812">Transmembrane</keyword>
<evidence type="ECO:0000256" key="5">
    <source>
        <dbReference type="SAM" id="MobiDB-lite"/>
    </source>
</evidence>
<evidence type="ECO:0000256" key="6">
    <source>
        <dbReference type="SAM" id="Phobius"/>
    </source>
</evidence>
<dbReference type="Proteomes" id="UP000036681">
    <property type="component" value="Unplaced"/>
</dbReference>
<dbReference type="SUPFAM" id="SSF103473">
    <property type="entry name" value="MFS general substrate transporter"/>
    <property type="match status" value="1"/>
</dbReference>
<feature type="transmembrane region" description="Helical" evidence="6">
    <location>
        <begin position="159"/>
        <end position="179"/>
    </location>
</feature>
<feature type="transmembrane region" description="Helical" evidence="6">
    <location>
        <begin position="85"/>
        <end position="105"/>
    </location>
</feature>
<feature type="compositionally biased region" description="Polar residues" evidence="5">
    <location>
        <begin position="362"/>
        <end position="373"/>
    </location>
</feature>
<keyword evidence="4 6" id="KW-0472">Membrane</keyword>
<feature type="region of interest" description="Disordered" evidence="5">
    <location>
        <begin position="359"/>
        <end position="388"/>
    </location>
</feature>
<dbReference type="InterPro" id="IPR036259">
    <property type="entry name" value="MFS_trans_sf"/>
</dbReference>
<dbReference type="GO" id="GO:0016020">
    <property type="term" value="C:membrane"/>
    <property type="evidence" value="ECO:0007669"/>
    <property type="project" value="UniProtKB-SubCell"/>
</dbReference>
<proteinExistence type="predicted"/>
<dbReference type="WBParaSite" id="ALUE_0002108401-mRNA-1">
    <property type="protein sequence ID" value="ALUE_0002108401-mRNA-1"/>
    <property type="gene ID" value="ALUE_0002108401"/>
</dbReference>
<sequence>MLASSNSMLWIAFAAVDNHVTAFYHSKAAWFAVVYLIFTVPSGIVAMSLDRRIGLRGSLMIAAWTNVTGALLRFISSFLSDSLRFPCGLVGQVLAAWAYPFIMFLPTKASFLRRVANTWFSPNERAIATTIATMSNPLGVFAANIISPLIVRKAAHVRILNGVLLVSPLAACIAALVGLTESQPEVPPSFSAAQAGIGFRAGVLASRTKCYEQIMKVSVAITVLSFLLFLQLTLHPHMEWPLAFAAAMFGIFGLAAYPVGLELAAECTFPASQTISMGLVVISGQAFAVALLQLVRMTARRLQYDHMHIQSCTTDEAKTIVPLDNTFPVMIVSAVGTAVVIIFFALYRPNYKRSILERRNQKQSANPSPNQGQVPKEEIPLSEVDVEP</sequence>
<feature type="transmembrane region" description="Helical" evidence="6">
    <location>
        <begin position="126"/>
        <end position="147"/>
    </location>
</feature>
<dbReference type="AlphaFoldDB" id="A0A0M3IQQ6"/>
<evidence type="ECO:0000256" key="2">
    <source>
        <dbReference type="ARBA" id="ARBA00022692"/>
    </source>
</evidence>
<protein>
    <submittedName>
        <fullName evidence="8">Major facilitator superfamily domain-containing protein 7</fullName>
    </submittedName>
</protein>
<feature type="transmembrane region" description="Helical" evidence="6">
    <location>
        <begin position="240"/>
        <end position="263"/>
    </location>
</feature>
<comment type="subcellular location">
    <subcellularLocation>
        <location evidence="1">Membrane</location>
        <topology evidence="1">Multi-pass membrane protein</topology>
    </subcellularLocation>
</comment>
<keyword evidence="7" id="KW-1185">Reference proteome</keyword>
<keyword evidence="3 6" id="KW-1133">Transmembrane helix</keyword>
<feature type="transmembrane region" description="Helical" evidence="6">
    <location>
        <begin position="28"/>
        <end position="49"/>
    </location>
</feature>
<dbReference type="InterPro" id="IPR049680">
    <property type="entry name" value="FLVCR1-2_SLC49-like"/>
</dbReference>
<evidence type="ECO:0000256" key="3">
    <source>
        <dbReference type="ARBA" id="ARBA00022989"/>
    </source>
</evidence>
<accession>A0A0M3IQQ6</accession>
<name>A0A0M3IQQ6_ASCLU</name>
<feature type="transmembrane region" description="Helical" evidence="6">
    <location>
        <begin position="214"/>
        <end position="234"/>
    </location>
</feature>
<evidence type="ECO:0000256" key="4">
    <source>
        <dbReference type="ARBA" id="ARBA00023136"/>
    </source>
</evidence>
<evidence type="ECO:0000256" key="1">
    <source>
        <dbReference type="ARBA" id="ARBA00004141"/>
    </source>
</evidence>
<dbReference type="PANTHER" id="PTHR10924">
    <property type="entry name" value="MAJOR FACILITATOR SUPERFAMILY PROTEIN-RELATED"/>
    <property type="match status" value="1"/>
</dbReference>
<feature type="transmembrane region" description="Helical" evidence="6">
    <location>
        <begin position="275"/>
        <end position="295"/>
    </location>
</feature>
<dbReference type="PANTHER" id="PTHR10924:SF6">
    <property type="entry name" value="SOLUTE CARRIER FAMILY 49 MEMBER A3"/>
    <property type="match status" value="1"/>
</dbReference>
<dbReference type="Gene3D" id="1.20.1250.20">
    <property type="entry name" value="MFS general substrate transporter like domains"/>
    <property type="match status" value="1"/>
</dbReference>
<reference evidence="8" key="1">
    <citation type="submission" date="2017-02" db="UniProtKB">
        <authorList>
            <consortium name="WormBaseParasite"/>
        </authorList>
    </citation>
    <scope>IDENTIFICATION</scope>
</reference>
<organism evidence="7 8">
    <name type="scientific">Ascaris lumbricoides</name>
    <name type="common">Giant roundworm</name>
    <dbReference type="NCBI Taxonomy" id="6252"/>
    <lineage>
        <taxon>Eukaryota</taxon>
        <taxon>Metazoa</taxon>
        <taxon>Ecdysozoa</taxon>
        <taxon>Nematoda</taxon>
        <taxon>Chromadorea</taxon>
        <taxon>Rhabditida</taxon>
        <taxon>Spirurina</taxon>
        <taxon>Ascaridomorpha</taxon>
        <taxon>Ascaridoidea</taxon>
        <taxon>Ascarididae</taxon>
        <taxon>Ascaris</taxon>
    </lineage>
</organism>
<evidence type="ECO:0000313" key="7">
    <source>
        <dbReference type="Proteomes" id="UP000036681"/>
    </source>
</evidence>
<feature type="transmembrane region" description="Helical" evidence="6">
    <location>
        <begin position="327"/>
        <end position="347"/>
    </location>
</feature>
<feature type="transmembrane region" description="Helical" evidence="6">
    <location>
        <begin position="61"/>
        <end position="79"/>
    </location>
</feature>
<evidence type="ECO:0000313" key="8">
    <source>
        <dbReference type="WBParaSite" id="ALUE_0002108401-mRNA-1"/>
    </source>
</evidence>